<dbReference type="EC" id="2.4.1.255" evidence="3"/>
<evidence type="ECO:0000259" key="10">
    <source>
        <dbReference type="Pfam" id="PF13844"/>
    </source>
</evidence>
<feature type="repeat" description="TPR" evidence="8">
    <location>
        <begin position="88"/>
        <end position="121"/>
    </location>
</feature>
<evidence type="ECO:0000256" key="1">
    <source>
        <dbReference type="ARBA" id="ARBA00004922"/>
    </source>
</evidence>
<feature type="repeat" description="TPR" evidence="8">
    <location>
        <begin position="224"/>
        <end position="257"/>
    </location>
</feature>
<dbReference type="PANTHER" id="PTHR44835">
    <property type="entry name" value="UDP-N-ACETYLGLUCOSAMINE--PEPTIDE N-ACETYLGLUCOSAMINYLTRANSFERASE SPINDLY-RELATED"/>
    <property type="match status" value="1"/>
</dbReference>
<feature type="repeat" description="TPR" evidence="8">
    <location>
        <begin position="122"/>
        <end position="155"/>
    </location>
</feature>
<evidence type="ECO:0000256" key="6">
    <source>
        <dbReference type="ARBA" id="ARBA00022737"/>
    </source>
</evidence>
<dbReference type="InterPro" id="IPR019734">
    <property type="entry name" value="TPR_rpt"/>
</dbReference>
<evidence type="ECO:0000256" key="4">
    <source>
        <dbReference type="ARBA" id="ARBA00022676"/>
    </source>
</evidence>
<dbReference type="EMBL" id="CP133720">
    <property type="protein sequence ID" value="WMW80879.1"/>
    <property type="molecule type" value="Genomic_DNA"/>
</dbReference>
<feature type="compositionally biased region" description="Polar residues" evidence="9">
    <location>
        <begin position="31"/>
        <end position="50"/>
    </location>
</feature>
<evidence type="ECO:0000313" key="11">
    <source>
        <dbReference type="EMBL" id="WMW80879.1"/>
    </source>
</evidence>
<comment type="similarity">
    <text evidence="2">Belongs to the glycosyltransferase 41 family. O-GlcNAc transferase subfamily.</text>
</comment>
<dbReference type="PANTHER" id="PTHR44835:SF1">
    <property type="entry name" value="PROTEIN O-GLCNAC TRANSFERASE"/>
    <property type="match status" value="1"/>
</dbReference>
<dbReference type="Pfam" id="PF00515">
    <property type="entry name" value="TPR_1"/>
    <property type="match status" value="1"/>
</dbReference>
<dbReference type="PROSITE" id="PS50005">
    <property type="entry name" value="TPR"/>
    <property type="match status" value="4"/>
</dbReference>
<keyword evidence="6" id="KW-0677">Repeat</keyword>
<name>A0ABY9RI39_9BURK</name>
<dbReference type="RefSeq" id="WP_309482370.1">
    <property type="nucleotide sequence ID" value="NZ_CP133720.1"/>
</dbReference>
<dbReference type="Proteomes" id="UP001181355">
    <property type="component" value="Chromosome"/>
</dbReference>
<dbReference type="InterPro" id="IPR011990">
    <property type="entry name" value="TPR-like_helical_dom_sf"/>
</dbReference>
<dbReference type="PROSITE" id="PS50293">
    <property type="entry name" value="TPR_REGION"/>
    <property type="match status" value="1"/>
</dbReference>
<feature type="domain" description="O-GlcNAc transferase C-terminal" evidence="10">
    <location>
        <begin position="309"/>
        <end position="469"/>
    </location>
</feature>
<feature type="compositionally biased region" description="Low complexity" evidence="9">
    <location>
        <begin position="20"/>
        <end position="30"/>
    </location>
</feature>
<accession>A0ABY9RI39</accession>
<dbReference type="SMART" id="SM00028">
    <property type="entry name" value="TPR"/>
    <property type="match status" value="6"/>
</dbReference>
<evidence type="ECO:0000256" key="5">
    <source>
        <dbReference type="ARBA" id="ARBA00022679"/>
    </source>
</evidence>
<feature type="repeat" description="TPR" evidence="8">
    <location>
        <begin position="190"/>
        <end position="223"/>
    </location>
</feature>
<evidence type="ECO:0000256" key="2">
    <source>
        <dbReference type="ARBA" id="ARBA00005386"/>
    </source>
</evidence>
<dbReference type="Pfam" id="PF13414">
    <property type="entry name" value="TPR_11"/>
    <property type="match status" value="1"/>
</dbReference>
<dbReference type="SUPFAM" id="SSF48452">
    <property type="entry name" value="TPR-like"/>
    <property type="match status" value="1"/>
</dbReference>
<dbReference type="Gene3D" id="3.40.50.11380">
    <property type="match status" value="1"/>
</dbReference>
<protein>
    <recommendedName>
        <fullName evidence="3">protein O-GlcNAc transferase</fullName>
        <ecNumber evidence="3">2.4.1.255</ecNumber>
    </recommendedName>
</protein>
<dbReference type="SUPFAM" id="SSF53756">
    <property type="entry name" value="UDP-Glycosyltransferase/glycogen phosphorylase"/>
    <property type="match status" value="1"/>
</dbReference>
<dbReference type="InterPro" id="IPR051939">
    <property type="entry name" value="Glycosyltr_41/O-GlcNAc_trsf"/>
</dbReference>
<reference evidence="11" key="1">
    <citation type="submission" date="2023-09" db="EMBL/GenBank/DDBJ databases">
        <title>Undibacterium sp. 20NA77.5 isolated from freshwater.</title>
        <authorList>
            <person name="Le V."/>
            <person name="Ko S.-R."/>
            <person name="Ahn C.-Y."/>
            <person name="Oh H.-M."/>
        </authorList>
    </citation>
    <scope>NUCLEOTIDE SEQUENCE</scope>
    <source>
        <strain evidence="11">20NA77.5</strain>
    </source>
</reference>
<dbReference type="Pfam" id="PF13424">
    <property type="entry name" value="TPR_12"/>
    <property type="match status" value="1"/>
</dbReference>
<dbReference type="Pfam" id="PF13844">
    <property type="entry name" value="Glyco_transf_41"/>
    <property type="match status" value="2"/>
</dbReference>
<evidence type="ECO:0000256" key="3">
    <source>
        <dbReference type="ARBA" id="ARBA00011970"/>
    </source>
</evidence>
<keyword evidence="5" id="KW-0808">Transferase</keyword>
<keyword evidence="4" id="KW-0328">Glycosyltransferase</keyword>
<keyword evidence="7 8" id="KW-0802">TPR repeat</keyword>
<gene>
    <name evidence="11" type="ORF">RF679_01030</name>
</gene>
<evidence type="ECO:0000256" key="8">
    <source>
        <dbReference type="PROSITE-ProRule" id="PRU00339"/>
    </source>
</evidence>
<proteinExistence type="inferred from homology"/>
<comment type="pathway">
    <text evidence="1">Protein modification; protein glycosylation.</text>
</comment>
<sequence>MWNSLKSLFSKSATGPTDVAASASSAAPSSDSTNPISQRAETPAQTRGQIQAQANQLIDTGNQCEEQGQLERALAQYQAAAELAPWFPRAHLNLGNLRLLHGDAVAALRFYEEAARLDPHYAAAHFNRGNAHFQLAQLKQAEAAYRQALTLQPDFIDAAVALGAVLDQQHAYEAAIEIYRSVLVKVPNYAQVHRNLALCLQKKNRFLEAIQSLRHALALAPQLADTHVALANALRDIGRVKEAEPQYRQALQLEPQNWDAYHGLLFALNYRPEYPPQILFEEARQFGLTLAQAFPARMETNHIEKMEEFSKPRRLRIGFVSGDLRNHPVGYFLESVVSALRDFHPDLELIAFSTYDAHSNPDHAQLDDLARHFQQRCHAWHPVAHLQPAQLEDLVLQNQIDILIDLAGHNAYNRLGLFSRKCAPVQVSWLGYFATTGLSSIDYLMADPISLPADQEPFFTEKIWRLPETRLCFSAPRSKVEVNPLPALNKGYLQFACFNHIAKMNEAVVALWSRVLAAVPHSRLLLKSPPLVEALAQEDTLARFAAHGIGADRIVFAGLSSREDYFRAFHDVDICLDPFPYTGGTTTMESLWMGVPVISLTGQHFLARQGQGLLVNAGLSDWVAQNEDDYVRLAVDWAQNVDKLASLRAHLREQIMRAPVGDAERFAEHFADALRQMWQRHRASNIEQ</sequence>
<evidence type="ECO:0000256" key="9">
    <source>
        <dbReference type="SAM" id="MobiDB-lite"/>
    </source>
</evidence>
<dbReference type="Gene3D" id="3.40.50.2000">
    <property type="entry name" value="Glycogen Phosphorylase B"/>
    <property type="match status" value="1"/>
</dbReference>
<dbReference type="Gene3D" id="1.25.40.10">
    <property type="entry name" value="Tetratricopeptide repeat domain"/>
    <property type="match status" value="3"/>
</dbReference>
<organism evidence="11 12">
    <name type="scientific">Undibacterium cyanobacteriorum</name>
    <dbReference type="NCBI Taxonomy" id="3073561"/>
    <lineage>
        <taxon>Bacteria</taxon>
        <taxon>Pseudomonadati</taxon>
        <taxon>Pseudomonadota</taxon>
        <taxon>Betaproteobacteria</taxon>
        <taxon>Burkholderiales</taxon>
        <taxon>Oxalobacteraceae</taxon>
        <taxon>Undibacterium</taxon>
    </lineage>
</organism>
<keyword evidence="12" id="KW-1185">Reference proteome</keyword>
<feature type="domain" description="O-GlcNAc transferase C-terminal" evidence="10">
    <location>
        <begin position="493"/>
        <end position="667"/>
    </location>
</feature>
<evidence type="ECO:0000313" key="12">
    <source>
        <dbReference type="Proteomes" id="UP001181355"/>
    </source>
</evidence>
<evidence type="ECO:0000256" key="7">
    <source>
        <dbReference type="ARBA" id="ARBA00022803"/>
    </source>
</evidence>
<dbReference type="InterPro" id="IPR029489">
    <property type="entry name" value="OGT/SEC/SPY_C"/>
</dbReference>
<feature type="region of interest" description="Disordered" evidence="9">
    <location>
        <begin position="12"/>
        <end position="50"/>
    </location>
</feature>